<proteinExistence type="predicted"/>
<dbReference type="InterPro" id="IPR003591">
    <property type="entry name" value="Leu-rich_rpt_typical-subtyp"/>
</dbReference>
<organism evidence="4 5">
    <name type="scientific">Zophobas morio</name>
    <dbReference type="NCBI Taxonomy" id="2755281"/>
    <lineage>
        <taxon>Eukaryota</taxon>
        <taxon>Metazoa</taxon>
        <taxon>Ecdysozoa</taxon>
        <taxon>Arthropoda</taxon>
        <taxon>Hexapoda</taxon>
        <taxon>Insecta</taxon>
        <taxon>Pterygota</taxon>
        <taxon>Neoptera</taxon>
        <taxon>Endopterygota</taxon>
        <taxon>Coleoptera</taxon>
        <taxon>Polyphaga</taxon>
        <taxon>Cucujiformia</taxon>
        <taxon>Tenebrionidae</taxon>
        <taxon>Zophobas</taxon>
    </lineage>
</organism>
<dbReference type="InterPro" id="IPR032675">
    <property type="entry name" value="LRR_dom_sf"/>
</dbReference>
<protein>
    <submittedName>
        <fullName evidence="4">Uncharacterized protein</fullName>
    </submittedName>
</protein>
<keyword evidence="5" id="KW-1185">Reference proteome</keyword>
<dbReference type="Proteomes" id="UP001168821">
    <property type="component" value="Unassembled WGS sequence"/>
</dbReference>
<dbReference type="PANTHER" id="PTHR24366">
    <property type="entry name" value="IG(IMMUNOGLOBULIN) AND LRR(LEUCINE RICH REPEAT) DOMAINS"/>
    <property type="match status" value="1"/>
</dbReference>
<dbReference type="Pfam" id="PF13306">
    <property type="entry name" value="LRR_5"/>
    <property type="match status" value="1"/>
</dbReference>
<dbReference type="AlphaFoldDB" id="A0AA38ILX2"/>
<dbReference type="InterPro" id="IPR026906">
    <property type="entry name" value="LRR_5"/>
</dbReference>
<dbReference type="PROSITE" id="PS51450">
    <property type="entry name" value="LRR"/>
    <property type="match status" value="3"/>
</dbReference>
<dbReference type="PANTHER" id="PTHR24366:SF170">
    <property type="entry name" value="RE50361P"/>
    <property type="match status" value="1"/>
</dbReference>
<keyword evidence="1" id="KW-0433">Leucine-rich repeat</keyword>
<accession>A0AA38ILX2</accession>
<dbReference type="SUPFAM" id="SSF52058">
    <property type="entry name" value="L domain-like"/>
    <property type="match status" value="1"/>
</dbReference>
<dbReference type="Pfam" id="PF13855">
    <property type="entry name" value="LRR_8"/>
    <property type="match status" value="1"/>
</dbReference>
<gene>
    <name evidence="4" type="ORF">Zmor_011420</name>
</gene>
<dbReference type="SMART" id="SM00369">
    <property type="entry name" value="LRR_TYP"/>
    <property type="match status" value="4"/>
</dbReference>
<evidence type="ECO:0000256" key="3">
    <source>
        <dbReference type="SAM" id="SignalP"/>
    </source>
</evidence>
<feature type="chain" id="PRO_5041347612" evidence="3">
    <location>
        <begin position="18"/>
        <end position="412"/>
    </location>
</feature>
<reference evidence="4" key="1">
    <citation type="journal article" date="2023" name="G3 (Bethesda)">
        <title>Whole genome assemblies of Zophobas morio and Tenebrio molitor.</title>
        <authorList>
            <person name="Kaur S."/>
            <person name="Stinson S.A."/>
            <person name="diCenzo G.C."/>
        </authorList>
    </citation>
    <scope>NUCLEOTIDE SEQUENCE</scope>
    <source>
        <strain evidence="4">QUZm001</strain>
    </source>
</reference>
<dbReference type="Gene3D" id="3.80.10.10">
    <property type="entry name" value="Ribonuclease Inhibitor"/>
    <property type="match status" value="1"/>
</dbReference>
<keyword evidence="3" id="KW-0732">Signal</keyword>
<evidence type="ECO:0000313" key="5">
    <source>
        <dbReference type="Proteomes" id="UP001168821"/>
    </source>
</evidence>
<name>A0AA38ILX2_9CUCU</name>
<comment type="caution">
    <text evidence="4">The sequence shown here is derived from an EMBL/GenBank/DDBJ whole genome shotgun (WGS) entry which is preliminary data.</text>
</comment>
<dbReference type="InterPro" id="IPR001611">
    <property type="entry name" value="Leu-rich_rpt"/>
</dbReference>
<evidence type="ECO:0000256" key="2">
    <source>
        <dbReference type="ARBA" id="ARBA00022737"/>
    </source>
</evidence>
<evidence type="ECO:0000256" key="1">
    <source>
        <dbReference type="ARBA" id="ARBA00022614"/>
    </source>
</evidence>
<sequence length="412" mass="47150">MMFAKILFACFLFASLAAVILSRCRQSYMTICDSFEDFKSYKDVENINTLMIGSEHGNTKQASIDLKGLDTLFYNRYHKLTHLMIVNAIGDLQRSPLIRCAYKKMALKYFTLYGNNLPKIEVNHFPDLPLKMFSLVNNKIESIGKGAFFGQEIENIDISDNLMEAIVSDSLPSTNVTKVVTIKNNKLTHIEPGSLPTSLKSLNLDGNNLRYIEEEVLENLINLKELILSRNKFSSLPKVTFLKQLLVFDISSNEIETIKKGTFKDMSKLKLLDLSNNNIGSPIVLEWLIIPGKQPSLTISLALNYLKDLNLRRVSLEDQSLVMYGNPWRCSFWRELQIMLSRYGSRCDSEFWAKGDVPYCVNYSVQDVYANTWDSDIARLRELVMKSETNSYCTLTDLRYKDLYPIQFACAV</sequence>
<evidence type="ECO:0000313" key="4">
    <source>
        <dbReference type="EMBL" id="KAJ3659747.1"/>
    </source>
</evidence>
<keyword evidence="2" id="KW-0677">Repeat</keyword>
<dbReference type="EMBL" id="JALNTZ010000003">
    <property type="protein sequence ID" value="KAJ3659747.1"/>
    <property type="molecule type" value="Genomic_DNA"/>
</dbReference>
<feature type="signal peptide" evidence="3">
    <location>
        <begin position="1"/>
        <end position="17"/>
    </location>
</feature>